<comment type="catalytic activity">
    <reaction evidence="1">
        <text>N-terminal L-glutaminyl-[peptide] = N-terminal 5-oxo-L-prolyl-[peptide] + NH4(+)</text>
        <dbReference type="Rhea" id="RHEA:23652"/>
        <dbReference type="Rhea" id="RHEA-COMP:11736"/>
        <dbReference type="Rhea" id="RHEA-COMP:11846"/>
        <dbReference type="ChEBI" id="CHEBI:28938"/>
        <dbReference type="ChEBI" id="CHEBI:64722"/>
        <dbReference type="ChEBI" id="CHEBI:87215"/>
        <dbReference type="EC" id="2.3.2.5"/>
    </reaction>
</comment>
<protein>
    <recommendedName>
        <fullName evidence="3">glutaminyl-peptide cyclotransferase</fullName>
        <ecNumber evidence="3">2.3.2.5</ecNumber>
    </recommendedName>
</protein>
<accession>A0A7R8W1D8</accession>
<dbReference type="GO" id="GO:0008270">
    <property type="term" value="F:zinc ion binding"/>
    <property type="evidence" value="ECO:0007669"/>
    <property type="project" value="TreeGrafter"/>
</dbReference>
<gene>
    <name evidence="7" type="ORF">CTOB1V02_LOCUS1012</name>
</gene>
<dbReference type="InterPro" id="IPR007484">
    <property type="entry name" value="Peptidase_M28"/>
</dbReference>
<dbReference type="AlphaFoldDB" id="A0A7R8W1D8"/>
<organism evidence="7">
    <name type="scientific">Cyprideis torosa</name>
    <dbReference type="NCBI Taxonomy" id="163714"/>
    <lineage>
        <taxon>Eukaryota</taxon>
        <taxon>Metazoa</taxon>
        <taxon>Ecdysozoa</taxon>
        <taxon>Arthropoda</taxon>
        <taxon>Crustacea</taxon>
        <taxon>Oligostraca</taxon>
        <taxon>Ostracoda</taxon>
        <taxon>Podocopa</taxon>
        <taxon>Podocopida</taxon>
        <taxon>Cytherocopina</taxon>
        <taxon>Cytheroidea</taxon>
        <taxon>Cytherideidae</taxon>
        <taxon>Cyprideis</taxon>
    </lineage>
</organism>
<comment type="similarity">
    <text evidence="2">Belongs to the glutaminyl-peptide cyclotransferase family.</text>
</comment>
<evidence type="ECO:0000256" key="2">
    <source>
        <dbReference type="ARBA" id="ARBA00006014"/>
    </source>
</evidence>
<evidence type="ECO:0000256" key="4">
    <source>
        <dbReference type="ARBA" id="ARBA00022679"/>
    </source>
</evidence>
<sequence length="137" mass="15460">HIVSTMEGYGWNIETFSHSERVPILGNTQFTNVVATLNPNAPRKLAMACHYDSKYFNENSNFIGATDSAAPCAMLLDLARTMTSFLKDREKSDVTLQFIFFDGEEAFRTWSATDSLYGSKKLAQHWQSRPHQEDASS</sequence>
<dbReference type="OrthoDB" id="3907302at2759"/>
<dbReference type="EC" id="2.3.2.5" evidence="3"/>
<evidence type="ECO:0000256" key="1">
    <source>
        <dbReference type="ARBA" id="ARBA00000001"/>
    </source>
</evidence>
<evidence type="ECO:0000256" key="3">
    <source>
        <dbReference type="ARBA" id="ARBA00012012"/>
    </source>
</evidence>
<dbReference type="Gene3D" id="3.40.630.10">
    <property type="entry name" value="Zn peptidases"/>
    <property type="match status" value="1"/>
</dbReference>
<evidence type="ECO:0000256" key="5">
    <source>
        <dbReference type="ARBA" id="ARBA00023315"/>
    </source>
</evidence>
<keyword evidence="5" id="KW-0012">Acyltransferase</keyword>
<dbReference type="InterPro" id="IPR040234">
    <property type="entry name" value="QC/QCL"/>
</dbReference>
<evidence type="ECO:0000313" key="7">
    <source>
        <dbReference type="EMBL" id="CAD7223017.1"/>
    </source>
</evidence>
<name>A0A7R8W1D8_9CRUS</name>
<dbReference type="EMBL" id="OB660138">
    <property type="protein sequence ID" value="CAD7223017.1"/>
    <property type="molecule type" value="Genomic_DNA"/>
</dbReference>
<evidence type="ECO:0000259" key="6">
    <source>
        <dbReference type="Pfam" id="PF04389"/>
    </source>
</evidence>
<dbReference type="SUPFAM" id="SSF53187">
    <property type="entry name" value="Zn-dependent exopeptidases"/>
    <property type="match status" value="1"/>
</dbReference>
<proteinExistence type="inferred from homology"/>
<dbReference type="GO" id="GO:0016603">
    <property type="term" value="F:glutaminyl-peptide cyclotransferase activity"/>
    <property type="evidence" value="ECO:0007669"/>
    <property type="project" value="UniProtKB-EC"/>
</dbReference>
<reference evidence="7" key="1">
    <citation type="submission" date="2020-11" db="EMBL/GenBank/DDBJ databases">
        <authorList>
            <person name="Tran Van P."/>
        </authorList>
    </citation>
    <scope>NUCLEOTIDE SEQUENCE</scope>
</reference>
<keyword evidence="4" id="KW-0808">Transferase</keyword>
<feature type="domain" description="Peptidase M28" evidence="6">
    <location>
        <begin position="32"/>
        <end position="128"/>
    </location>
</feature>
<dbReference type="PANTHER" id="PTHR12283:SF6">
    <property type="entry name" value="GLUTAMINYL-PEPTIDE CYCLOTRANSFERASE-RELATED"/>
    <property type="match status" value="1"/>
</dbReference>
<dbReference type="Pfam" id="PF04389">
    <property type="entry name" value="Peptidase_M28"/>
    <property type="match status" value="1"/>
</dbReference>
<dbReference type="PANTHER" id="PTHR12283">
    <property type="entry name" value="GLUTAMINYL-PEPTIDE CYCLOTRANSFERASE"/>
    <property type="match status" value="1"/>
</dbReference>
<feature type="non-terminal residue" evidence="7">
    <location>
        <position position="137"/>
    </location>
</feature>